<dbReference type="GO" id="GO:0003700">
    <property type="term" value="F:DNA-binding transcription factor activity"/>
    <property type="evidence" value="ECO:0007669"/>
    <property type="project" value="InterPro"/>
</dbReference>
<dbReference type="SUPFAM" id="SSF54171">
    <property type="entry name" value="DNA-binding domain"/>
    <property type="match status" value="2"/>
</dbReference>
<keyword evidence="5" id="KW-0539">Nucleus</keyword>
<dbReference type="PROSITE" id="PS51032">
    <property type="entry name" value="AP2_ERF"/>
    <property type="match status" value="2"/>
</dbReference>
<dbReference type="PANTHER" id="PTHR32467:SF101">
    <property type="entry name" value="AP2-LIKE ETHYLENE-RESPONSIVE TRANSCRIPTION FACTOR AIL6"/>
    <property type="match status" value="1"/>
</dbReference>
<dbReference type="GO" id="GO:0003677">
    <property type="term" value="F:DNA binding"/>
    <property type="evidence" value="ECO:0007669"/>
    <property type="project" value="UniProtKB-KW"/>
</dbReference>
<evidence type="ECO:0000313" key="9">
    <source>
        <dbReference type="Proteomes" id="UP000595140"/>
    </source>
</evidence>
<accession>A0A484MI10</accession>
<dbReference type="EMBL" id="OOIL02003480">
    <property type="protein sequence ID" value="VFQ88099.1"/>
    <property type="molecule type" value="Genomic_DNA"/>
</dbReference>
<evidence type="ECO:0000256" key="2">
    <source>
        <dbReference type="ARBA" id="ARBA00023015"/>
    </source>
</evidence>
<feature type="region of interest" description="Disordered" evidence="6">
    <location>
        <begin position="364"/>
        <end position="390"/>
    </location>
</feature>
<dbReference type="Proteomes" id="UP000595140">
    <property type="component" value="Unassembled WGS sequence"/>
</dbReference>
<evidence type="ECO:0000256" key="5">
    <source>
        <dbReference type="ARBA" id="ARBA00023242"/>
    </source>
</evidence>
<dbReference type="PANTHER" id="PTHR32467">
    <property type="entry name" value="AP2-LIKE ETHYLENE-RESPONSIVE TRANSCRIPTION FACTOR"/>
    <property type="match status" value="1"/>
</dbReference>
<dbReference type="PRINTS" id="PR00367">
    <property type="entry name" value="ETHRSPELEMNT"/>
</dbReference>
<dbReference type="AlphaFoldDB" id="A0A484MI10"/>
<comment type="subcellular location">
    <subcellularLocation>
        <location evidence="1">Nucleus</location>
    </subcellularLocation>
</comment>
<evidence type="ECO:0000256" key="4">
    <source>
        <dbReference type="ARBA" id="ARBA00023163"/>
    </source>
</evidence>
<evidence type="ECO:0000313" key="8">
    <source>
        <dbReference type="EMBL" id="VFQ88099.1"/>
    </source>
</evidence>
<reference evidence="8 9" key="1">
    <citation type="submission" date="2018-04" db="EMBL/GenBank/DDBJ databases">
        <authorList>
            <person name="Vogel A."/>
        </authorList>
    </citation>
    <scope>NUCLEOTIDE SEQUENCE [LARGE SCALE GENOMIC DNA]</scope>
</reference>
<dbReference type="Pfam" id="PF00847">
    <property type="entry name" value="AP2"/>
    <property type="match status" value="1"/>
</dbReference>
<dbReference type="InterPro" id="IPR016177">
    <property type="entry name" value="DNA-bd_dom_sf"/>
</dbReference>
<evidence type="ECO:0000256" key="3">
    <source>
        <dbReference type="ARBA" id="ARBA00023125"/>
    </source>
</evidence>
<feature type="domain" description="AP2/ERF" evidence="7">
    <location>
        <begin position="180"/>
        <end position="243"/>
    </location>
</feature>
<organism evidence="8 9">
    <name type="scientific">Cuscuta campestris</name>
    <dbReference type="NCBI Taxonomy" id="132261"/>
    <lineage>
        <taxon>Eukaryota</taxon>
        <taxon>Viridiplantae</taxon>
        <taxon>Streptophyta</taxon>
        <taxon>Embryophyta</taxon>
        <taxon>Tracheophyta</taxon>
        <taxon>Spermatophyta</taxon>
        <taxon>Magnoliopsida</taxon>
        <taxon>eudicotyledons</taxon>
        <taxon>Gunneridae</taxon>
        <taxon>Pentapetalae</taxon>
        <taxon>asterids</taxon>
        <taxon>lamiids</taxon>
        <taxon>Solanales</taxon>
        <taxon>Convolvulaceae</taxon>
        <taxon>Cuscuteae</taxon>
        <taxon>Cuscuta</taxon>
        <taxon>Cuscuta subgen. Grammica</taxon>
        <taxon>Cuscuta sect. Cleistogrammica</taxon>
    </lineage>
</organism>
<keyword evidence="4" id="KW-0804">Transcription</keyword>
<keyword evidence="2" id="KW-0805">Transcription regulation</keyword>
<dbReference type="GO" id="GO:0005634">
    <property type="term" value="C:nucleus"/>
    <property type="evidence" value="ECO:0007669"/>
    <property type="project" value="UniProtKB-SubCell"/>
</dbReference>
<protein>
    <recommendedName>
        <fullName evidence="7">AP2/ERF domain-containing protein</fullName>
    </recommendedName>
</protein>
<gene>
    <name evidence="8" type="ORF">CCAM_LOCUS29875</name>
</gene>
<proteinExistence type="predicted"/>
<evidence type="ECO:0000256" key="1">
    <source>
        <dbReference type="ARBA" id="ARBA00004123"/>
    </source>
</evidence>
<keyword evidence="3" id="KW-0238">DNA-binding</keyword>
<feature type="domain" description="AP2/ERF" evidence="7">
    <location>
        <begin position="279"/>
        <end position="338"/>
    </location>
</feature>
<evidence type="ECO:0000256" key="6">
    <source>
        <dbReference type="SAM" id="MobiDB-lite"/>
    </source>
</evidence>
<dbReference type="CDD" id="cd00018">
    <property type="entry name" value="AP2"/>
    <property type="match status" value="2"/>
</dbReference>
<dbReference type="Gene3D" id="3.30.730.10">
    <property type="entry name" value="AP2/ERF domain"/>
    <property type="match status" value="2"/>
</dbReference>
<dbReference type="InterPro" id="IPR001471">
    <property type="entry name" value="AP2/ERF_dom"/>
</dbReference>
<dbReference type="SMART" id="SM00380">
    <property type="entry name" value="AP2"/>
    <property type="match status" value="2"/>
</dbReference>
<evidence type="ECO:0000259" key="7">
    <source>
        <dbReference type="PROSITE" id="PS51032"/>
    </source>
</evidence>
<dbReference type="OrthoDB" id="207175at2759"/>
<sequence>MMYIGGVQDEAGNQAAAAAVQSYGGLESSPFQPPMTPLPPDFSLRGSDAFAAAGYFDYYRRDDQFGSASSSAAAAPGPVYFNDGQDLNSIVSAGFRPFFANSVPETGGLAGSHQAGITSPGGEGLTADQCLDQLLYGYNHPTGTPSFGGDALASQPPPVFSVEPRRGKKGGDAPGQRTSIYRGVTRHRWTGRYEAHLWDNSGRKEGNPRKGRQGGYDDEVKAAQSYDMAAIKYWGSDAITNFPASDYSEEMEEMKDLSRQEFIATLRRRSSGFSRGASIYRGVTRHRHQGRRWQARIGRVSGNRDLYLGTFATEEEAAEAYDIAAIKFRGTRAVTNFEISRYDIETILTTTLPIGNGAKRQKLGAAAAGGGGDDLDRPQETSGAHEAGAMPYDGRVGFGDDGIFSNFGMVQSPVPSNPVPGPVLPGPVVQTHPWYYNGPLLCPGHHPVVNSSVGSSADSPGPAAFDLVTPSMPPYGDEFFVFPPPPDQLNDSYINIDYHVGTTPTRSDY</sequence>
<dbReference type="InterPro" id="IPR036955">
    <property type="entry name" value="AP2/ERF_dom_sf"/>
</dbReference>
<name>A0A484MI10_9ASTE</name>
<keyword evidence="9" id="KW-1185">Reference proteome</keyword>